<proteinExistence type="predicted"/>
<dbReference type="RefSeq" id="WP_190892504.1">
    <property type="nucleotide sequence ID" value="NZ_JACWZY010000049.1"/>
</dbReference>
<feature type="region of interest" description="Disordered" evidence="1">
    <location>
        <begin position="21"/>
        <end position="41"/>
    </location>
</feature>
<protein>
    <submittedName>
        <fullName evidence="2">Uncharacterized protein</fullName>
    </submittedName>
</protein>
<evidence type="ECO:0000313" key="3">
    <source>
        <dbReference type="Proteomes" id="UP000598820"/>
    </source>
</evidence>
<dbReference type="AlphaFoldDB" id="A0A927AVL7"/>
<evidence type="ECO:0000256" key="1">
    <source>
        <dbReference type="SAM" id="MobiDB-lite"/>
    </source>
</evidence>
<reference evidence="2" key="1">
    <citation type="submission" date="2020-09" db="EMBL/GenBank/DDBJ databases">
        <authorList>
            <person name="Kim M.K."/>
        </authorList>
    </citation>
    <scope>NUCLEOTIDE SEQUENCE</scope>
    <source>
        <strain evidence="2">BT702</strain>
    </source>
</reference>
<accession>A0A927AVL7</accession>
<organism evidence="2 3">
    <name type="scientific">Spirosoma profusum</name>
    <dbReference type="NCBI Taxonomy" id="2771354"/>
    <lineage>
        <taxon>Bacteria</taxon>
        <taxon>Pseudomonadati</taxon>
        <taxon>Bacteroidota</taxon>
        <taxon>Cytophagia</taxon>
        <taxon>Cytophagales</taxon>
        <taxon>Cytophagaceae</taxon>
        <taxon>Spirosoma</taxon>
    </lineage>
</organism>
<dbReference type="Proteomes" id="UP000598820">
    <property type="component" value="Unassembled WGS sequence"/>
</dbReference>
<keyword evidence="3" id="KW-1185">Reference proteome</keyword>
<dbReference type="EMBL" id="JACWZY010000049">
    <property type="protein sequence ID" value="MBD2705253.1"/>
    <property type="molecule type" value="Genomic_DNA"/>
</dbReference>
<comment type="caution">
    <text evidence="2">The sequence shown here is derived from an EMBL/GenBank/DDBJ whole genome shotgun (WGS) entry which is preliminary data.</text>
</comment>
<name>A0A927AVL7_9BACT</name>
<gene>
    <name evidence="2" type="ORF">IC229_31835</name>
</gene>
<sequence length="52" mass="5628">MKLVAALLASGLLTVGHFTRLHSSQPDRPQPDSHKSIQPLELKFHPAIATGN</sequence>
<evidence type="ECO:0000313" key="2">
    <source>
        <dbReference type="EMBL" id="MBD2705253.1"/>
    </source>
</evidence>